<dbReference type="AlphaFoldDB" id="A0A6J5ZL88"/>
<name>A0A6J5ZL88_9ZZZZ</name>
<feature type="transmembrane region" description="Helical" evidence="1">
    <location>
        <begin position="35"/>
        <end position="56"/>
    </location>
</feature>
<gene>
    <name evidence="2" type="ORF">UFOPK3775_00932</name>
</gene>
<organism evidence="2">
    <name type="scientific">freshwater metagenome</name>
    <dbReference type="NCBI Taxonomy" id="449393"/>
    <lineage>
        <taxon>unclassified sequences</taxon>
        <taxon>metagenomes</taxon>
        <taxon>ecological metagenomes</taxon>
    </lineage>
</organism>
<dbReference type="Pfam" id="PF05437">
    <property type="entry name" value="AzlD"/>
    <property type="match status" value="1"/>
</dbReference>
<dbReference type="EMBL" id="CAESAK010000132">
    <property type="protein sequence ID" value="CAB4341290.1"/>
    <property type="molecule type" value="Genomic_DNA"/>
</dbReference>
<feature type="transmembrane region" description="Helical" evidence="1">
    <location>
        <begin position="68"/>
        <end position="99"/>
    </location>
</feature>
<keyword evidence="1" id="KW-0472">Membrane</keyword>
<sequence>MSEIWVAVIGASAIAFALKYFGHSVPEKYLNNPRALRINTLIPIALLSALVAVQSFSDKTKLVIDHRIAGMAVALFALIFKAPFPVVVLGSAAASALAFRIMN</sequence>
<dbReference type="InterPro" id="IPR008407">
    <property type="entry name" value="Brnchd-chn_aa_trnsp_AzlD"/>
</dbReference>
<proteinExistence type="predicted"/>
<protein>
    <submittedName>
        <fullName evidence="2">Unannotated protein</fullName>
    </submittedName>
</protein>
<evidence type="ECO:0000313" key="2">
    <source>
        <dbReference type="EMBL" id="CAB4341290.1"/>
    </source>
</evidence>
<evidence type="ECO:0000256" key="1">
    <source>
        <dbReference type="SAM" id="Phobius"/>
    </source>
</evidence>
<keyword evidence="1" id="KW-1133">Transmembrane helix</keyword>
<feature type="transmembrane region" description="Helical" evidence="1">
    <location>
        <begin position="6"/>
        <end position="23"/>
    </location>
</feature>
<accession>A0A6J5ZL88</accession>
<keyword evidence="1" id="KW-0812">Transmembrane</keyword>
<reference evidence="2" key="1">
    <citation type="submission" date="2020-05" db="EMBL/GenBank/DDBJ databases">
        <authorList>
            <person name="Chiriac C."/>
            <person name="Salcher M."/>
            <person name="Ghai R."/>
            <person name="Kavagutti S V."/>
        </authorList>
    </citation>
    <scope>NUCLEOTIDE SEQUENCE</scope>
</reference>